<dbReference type="Proteomes" id="UP000199658">
    <property type="component" value="Unassembled WGS sequence"/>
</dbReference>
<dbReference type="SUPFAM" id="SSF55729">
    <property type="entry name" value="Acyl-CoA N-acyltransferases (Nat)"/>
    <property type="match status" value="1"/>
</dbReference>
<dbReference type="Gene3D" id="3.40.630.30">
    <property type="match status" value="1"/>
</dbReference>
<evidence type="ECO:0000313" key="3">
    <source>
        <dbReference type="Proteomes" id="UP000199658"/>
    </source>
</evidence>
<dbReference type="CDD" id="cd04301">
    <property type="entry name" value="NAT_SF"/>
    <property type="match status" value="1"/>
</dbReference>
<keyword evidence="2" id="KW-0808">Transferase</keyword>
<dbReference type="GO" id="GO:0016747">
    <property type="term" value="F:acyltransferase activity, transferring groups other than amino-acyl groups"/>
    <property type="evidence" value="ECO:0007669"/>
    <property type="project" value="InterPro"/>
</dbReference>
<dbReference type="EMBL" id="FOYO01000001">
    <property type="protein sequence ID" value="SFR37137.1"/>
    <property type="molecule type" value="Genomic_DNA"/>
</dbReference>
<gene>
    <name evidence="2" type="ORF">SAMN04488002_0888</name>
</gene>
<protein>
    <submittedName>
        <fullName evidence="2">Acetyltransferase (GNAT) family protein</fullName>
    </submittedName>
</protein>
<dbReference type="Pfam" id="PF00583">
    <property type="entry name" value="Acetyltransf_1"/>
    <property type="match status" value="1"/>
</dbReference>
<proteinExistence type="predicted"/>
<dbReference type="InterPro" id="IPR016181">
    <property type="entry name" value="Acyl_CoA_acyltransferase"/>
</dbReference>
<sequence>MNSGTFTLQPHIRRLWQADQPSLVDHFQRLDTASRRLRFGGLVSDAFVKDYAEHVLSLDAVAFGAFPDGKLRGVAELRFLLKVWPWSAEVALLVEPSWQDEGIGDALLNRLISAAQNRGIKKVHMQCLRENMRMQSLAKKHDAVLDFDIGEVEATLDPPWPTPMSVYAELFG</sequence>
<dbReference type="AlphaFoldDB" id="A0A1I6G527"/>
<name>A0A1I6G527_9RHOB</name>
<organism evidence="2 3">
    <name type="scientific">Litoreibacter janthinus</name>
    <dbReference type="NCBI Taxonomy" id="670154"/>
    <lineage>
        <taxon>Bacteria</taxon>
        <taxon>Pseudomonadati</taxon>
        <taxon>Pseudomonadota</taxon>
        <taxon>Alphaproteobacteria</taxon>
        <taxon>Rhodobacterales</taxon>
        <taxon>Roseobacteraceae</taxon>
        <taxon>Litoreibacter</taxon>
    </lineage>
</organism>
<dbReference type="PROSITE" id="PS51186">
    <property type="entry name" value="GNAT"/>
    <property type="match status" value="1"/>
</dbReference>
<evidence type="ECO:0000259" key="1">
    <source>
        <dbReference type="PROSITE" id="PS51186"/>
    </source>
</evidence>
<keyword evidence="3" id="KW-1185">Reference proteome</keyword>
<dbReference type="InterPro" id="IPR000182">
    <property type="entry name" value="GNAT_dom"/>
</dbReference>
<evidence type="ECO:0000313" key="2">
    <source>
        <dbReference type="EMBL" id="SFR37137.1"/>
    </source>
</evidence>
<feature type="domain" description="N-acetyltransferase" evidence="1">
    <location>
        <begin position="10"/>
        <end position="169"/>
    </location>
</feature>
<reference evidence="3" key="1">
    <citation type="submission" date="2016-10" db="EMBL/GenBank/DDBJ databases">
        <authorList>
            <person name="Varghese N."/>
            <person name="Submissions S."/>
        </authorList>
    </citation>
    <scope>NUCLEOTIDE SEQUENCE [LARGE SCALE GENOMIC DNA]</scope>
    <source>
        <strain evidence="3">DSM 26921</strain>
    </source>
</reference>
<dbReference type="STRING" id="670154.SAMN04488002_0888"/>
<accession>A0A1I6G527</accession>